<accession>A0A4Z0V8Z1</accession>
<dbReference type="GO" id="GO:0016020">
    <property type="term" value="C:membrane"/>
    <property type="evidence" value="ECO:0007669"/>
    <property type="project" value="UniProtKB-SubCell"/>
</dbReference>
<gene>
    <name evidence="8" type="ORF">EZ315_08140</name>
</gene>
<name>A0A4Z0V8Z1_9BACT</name>
<protein>
    <submittedName>
        <fullName evidence="8">NINE protein</fullName>
    </submittedName>
</protein>
<dbReference type="Pfam" id="PF05154">
    <property type="entry name" value="TM2"/>
    <property type="match status" value="1"/>
</dbReference>
<comment type="subcellular location">
    <subcellularLocation>
        <location evidence="1">Membrane</location>
        <topology evidence="1">Multi-pass membrane protein</topology>
    </subcellularLocation>
</comment>
<evidence type="ECO:0000313" key="9">
    <source>
        <dbReference type="Proteomes" id="UP000297635"/>
    </source>
</evidence>
<evidence type="ECO:0000256" key="3">
    <source>
        <dbReference type="ARBA" id="ARBA00022989"/>
    </source>
</evidence>
<dbReference type="Proteomes" id="UP000297635">
    <property type="component" value="Unassembled WGS sequence"/>
</dbReference>
<sequence>MKYFITFNGQTVGPMTKEQIYAYPVTPDTPVCTEENQKWTPLYMFPDLMEGLSNPERMQSPAEVNTTGKDKIVCGVLAIVLGTLGAHYFYMGKAGGAIICILLSIITCGLWGILTLIQGVMMLTMTQADFERKYVLSSSTFPLF</sequence>
<dbReference type="AlphaFoldDB" id="A0A4Z0V8Z1"/>
<dbReference type="EMBL" id="SJSA01000001">
    <property type="protein sequence ID" value="TGG40637.1"/>
    <property type="molecule type" value="Genomic_DNA"/>
</dbReference>
<keyword evidence="2 5" id="KW-0812">Transmembrane</keyword>
<feature type="transmembrane region" description="Helical" evidence="5">
    <location>
        <begin position="72"/>
        <end position="90"/>
    </location>
</feature>
<comment type="caution">
    <text evidence="8">The sequence shown here is derived from an EMBL/GenBank/DDBJ whole genome shotgun (WGS) entry which is preliminary data.</text>
</comment>
<reference evidence="8 9" key="1">
    <citation type="submission" date="2019-02" db="EMBL/GenBank/DDBJ databases">
        <title>Isolation and identification of novel species under the genus Muribaculum.</title>
        <authorList>
            <person name="Miyake S."/>
            <person name="Ding Y."/>
            <person name="Low A."/>
            <person name="Soh M."/>
            <person name="Seedorf H."/>
        </authorList>
    </citation>
    <scope>NUCLEOTIDE SEQUENCE [LARGE SCALE GENOMIC DNA]</scope>
    <source>
        <strain evidence="8 9">TLL-A3</strain>
    </source>
</reference>
<dbReference type="RefSeq" id="WP_135471634.1">
    <property type="nucleotide sequence ID" value="NZ_CASCNC010000001.1"/>
</dbReference>
<evidence type="ECO:0000259" key="7">
    <source>
        <dbReference type="Pfam" id="PF14237"/>
    </source>
</evidence>
<evidence type="ECO:0000259" key="6">
    <source>
        <dbReference type="Pfam" id="PF05154"/>
    </source>
</evidence>
<keyword evidence="3 5" id="KW-1133">Transmembrane helix</keyword>
<proteinExistence type="predicted"/>
<evidence type="ECO:0000256" key="5">
    <source>
        <dbReference type="SAM" id="Phobius"/>
    </source>
</evidence>
<keyword evidence="9" id="KW-1185">Reference proteome</keyword>
<dbReference type="Pfam" id="PF14237">
    <property type="entry name" value="GYF_2"/>
    <property type="match status" value="1"/>
</dbReference>
<feature type="transmembrane region" description="Helical" evidence="5">
    <location>
        <begin position="96"/>
        <end position="117"/>
    </location>
</feature>
<evidence type="ECO:0000256" key="2">
    <source>
        <dbReference type="ARBA" id="ARBA00022692"/>
    </source>
</evidence>
<evidence type="ECO:0000256" key="1">
    <source>
        <dbReference type="ARBA" id="ARBA00004141"/>
    </source>
</evidence>
<dbReference type="GeneID" id="82149760"/>
<dbReference type="InterPro" id="IPR007829">
    <property type="entry name" value="TM2"/>
</dbReference>
<feature type="domain" description="GYF" evidence="7">
    <location>
        <begin position="3"/>
        <end position="48"/>
    </location>
</feature>
<evidence type="ECO:0000256" key="4">
    <source>
        <dbReference type="ARBA" id="ARBA00023136"/>
    </source>
</evidence>
<dbReference type="InterPro" id="IPR025640">
    <property type="entry name" value="GYF_2"/>
</dbReference>
<feature type="domain" description="TM2" evidence="6">
    <location>
        <begin position="68"/>
        <end position="118"/>
    </location>
</feature>
<evidence type="ECO:0000313" key="8">
    <source>
        <dbReference type="EMBL" id="TGG40637.1"/>
    </source>
</evidence>
<keyword evidence="4 5" id="KW-0472">Membrane</keyword>
<organism evidence="8 9">
    <name type="scientific">Duncaniella freteri</name>
    <dbReference type="NCBI Taxonomy" id="2530391"/>
    <lineage>
        <taxon>Bacteria</taxon>
        <taxon>Pseudomonadati</taxon>
        <taxon>Bacteroidota</taxon>
        <taxon>Bacteroidia</taxon>
        <taxon>Bacteroidales</taxon>
        <taxon>Muribaculaceae</taxon>
        <taxon>Duncaniella</taxon>
    </lineage>
</organism>